<reference evidence="1" key="1">
    <citation type="submission" date="2015-12" db="EMBL/GenBank/DDBJ databases">
        <title>Update maize B73 reference genome by single molecule sequencing technologies.</title>
        <authorList>
            <consortium name="Maize Genome Sequencing Project"/>
            <person name="Ware D."/>
        </authorList>
    </citation>
    <scope>NUCLEOTIDE SEQUENCE</scope>
    <source>
        <tissue evidence="1">Seedling</tissue>
    </source>
</reference>
<name>A0A1D6HQD0_MAIZE</name>
<accession>A0A1D6HQD0</accession>
<organism evidence="1">
    <name type="scientific">Zea mays</name>
    <name type="common">Maize</name>
    <dbReference type="NCBI Taxonomy" id="4577"/>
    <lineage>
        <taxon>Eukaryota</taxon>
        <taxon>Viridiplantae</taxon>
        <taxon>Streptophyta</taxon>
        <taxon>Embryophyta</taxon>
        <taxon>Tracheophyta</taxon>
        <taxon>Spermatophyta</taxon>
        <taxon>Magnoliopsida</taxon>
        <taxon>Liliopsida</taxon>
        <taxon>Poales</taxon>
        <taxon>Poaceae</taxon>
        <taxon>PACMAD clade</taxon>
        <taxon>Panicoideae</taxon>
        <taxon>Andropogonodae</taxon>
        <taxon>Andropogoneae</taxon>
        <taxon>Tripsacinae</taxon>
        <taxon>Zea</taxon>
    </lineage>
</organism>
<feature type="non-terminal residue" evidence="1">
    <location>
        <position position="1"/>
    </location>
</feature>
<proteinExistence type="predicted"/>
<dbReference type="AlphaFoldDB" id="A0A1D6HQD0"/>
<dbReference type="EMBL" id="CM000781">
    <property type="protein sequence ID" value="AQK76478.1"/>
    <property type="molecule type" value="Genomic_DNA"/>
</dbReference>
<sequence>PLSTHLPVSPPLPWKTKKPSSTTNPIQLHPLRPVRFFPVLPSIDLALRRPGASSNRSGVCSVVGLGALQGQEQLAVFVRSVRTPNAVRFGRKERDGQDELVQAGAPPREEAI</sequence>
<protein>
    <submittedName>
        <fullName evidence="1">Autophagy-related protein 8c</fullName>
    </submittedName>
</protein>
<evidence type="ECO:0000313" key="1">
    <source>
        <dbReference type="EMBL" id="AQK76478.1"/>
    </source>
</evidence>
<gene>
    <name evidence="1" type="ORF">ZEAMMB73_Zm00001d018568</name>
</gene>